<evidence type="ECO:0000313" key="2">
    <source>
        <dbReference type="EMBL" id="MEJ2901153.1"/>
    </source>
</evidence>
<accession>A0ABU8NFX7</accession>
<feature type="chain" id="PRO_5045137621" evidence="1">
    <location>
        <begin position="27"/>
        <end position="646"/>
    </location>
</feature>
<evidence type="ECO:0000256" key="1">
    <source>
        <dbReference type="SAM" id="SignalP"/>
    </source>
</evidence>
<feature type="signal peptide" evidence="1">
    <location>
        <begin position="1"/>
        <end position="26"/>
    </location>
</feature>
<sequence>MYLKILNKITRLLICSLCCISFTGNAQVLYKSGFAKTSIEPSTYPFSLTLAGYGYPREGRFSLDWIKKTALQNCTAFTGNNEALFVISNNQLLMTKAAETLNWKGIGKSDGITALAAGKKLLYAVNDKGEILQSGFSGTLSWKKLAALQGVVSITIFNDILYVADQNGVISFSNLKSKTLNWTKLSSLSSLVSMVSYDGALYGLTASDDLMKLDLKHRNAAWTKIARYNGVSYDVHLKSIAVGNHTLYGLTKDNSVFAGKHLTTGDLSVTALAVSSGKQTVVVVGADLCGLGYDFVTSVKQEVYRKYRIPAAAVMVNSSHTHFGPVAQHWPAWPEFVQQPDSLYMNGTLRPAIVKAIGAAIKAMQPADLYFGRGKTAIGANRALTGAHVPYDNDVDVLSVVNKKNQQRTLLFLTGCHAVFKNEGAEMFTISPNFPGVTRKLLTDKNSISNAMFIQGCGGDINPVDENHQRTGASLAADVLSVLNRPLQKLDGEISFYMDSINFPVKKWTEQEMLAFREENDKHNENVEEEKNVRWADRMLDLNKAGKIPASMPVYIQTFNIGNWKLIGLSREVVTDYSLGIKNLWPGKLVSVAGYCNDVSSYLPTSRHIKSGTYEGFGSFFWYAQPAIFPESVYETVIDKVKNENR</sequence>
<dbReference type="EMBL" id="JBBEUB010000001">
    <property type="protein sequence ID" value="MEJ2901153.1"/>
    <property type="molecule type" value="Genomic_DNA"/>
</dbReference>
<evidence type="ECO:0000313" key="3">
    <source>
        <dbReference type="Proteomes" id="UP001378956"/>
    </source>
</evidence>
<keyword evidence="1" id="KW-0732">Signal</keyword>
<dbReference type="InterPro" id="IPR011047">
    <property type="entry name" value="Quinoprotein_ADH-like_sf"/>
</dbReference>
<proteinExistence type="predicted"/>
<protein>
    <submittedName>
        <fullName evidence="2">Uncharacterized protein</fullName>
    </submittedName>
</protein>
<dbReference type="Proteomes" id="UP001378956">
    <property type="component" value="Unassembled WGS sequence"/>
</dbReference>
<reference evidence="2 3" key="1">
    <citation type="submission" date="2024-03" db="EMBL/GenBank/DDBJ databases">
        <title>Sequence of Lycoming College Course Isolates.</title>
        <authorList>
            <person name="Plotts O."/>
            <person name="Newman J."/>
        </authorList>
    </citation>
    <scope>NUCLEOTIDE SEQUENCE [LARGE SCALE GENOMIC DNA]</scope>
    <source>
        <strain evidence="2 3">CJB-3</strain>
    </source>
</reference>
<dbReference type="InterPro" id="IPR015943">
    <property type="entry name" value="WD40/YVTN_repeat-like_dom_sf"/>
</dbReference>
<dbReference type="Gene3D" id="2.130.10.10">
    <property type="entry name" value="YVTN repeat-like/Quinoprotein amine dehydrogenase"/>
    <property type="match status" value="1"/>
</dbReference>
<dbReference type="SUPFAM" id="SSF50998">
    <property type="entry name" value="Quinoprotein alcohol dehydrogenase-like"/>
    <property type="match status" value="1"/>
</dbReference>
<organism evidence="2 3">
    <name type="scientific">Pedobacter panaciterrae</name>
    <dbReference type="NCBI Taxonomy" id="363849"/>
    <lineage>
        <taxon>Bacteria</taxon>
        <taxon>Pseudomonadati</taxon>
        <taxon>Bacteroidota</taxon>
        <taxon>Sphingobacteriia</taxon>
        <taxon>Sphingobacteriales</taxon>
        <taxon>Sphingobacteriaceae</taxon>
        <taxon>Pedobacter</taxon>
    </lineage>
</organism>
<gene>
    <name evidence="2" type="ORF">WAE58_01880</name>
</gene>
<comment type="caution">
    <text evidence="2">The sequence shown here is derived from an EMBL/GenBank/DDBJ whole genome shotgun (WGS) entry which is preliminary data.</text>
</comment>
<dbReference type="RefSeq" id="WP_337715019.1">
    <property type="nucleotide sequence ID" value="NZ_JBBEUB010000001.1"/>
</dbReference>
<keyword evidence="3" id="KW-1185">Reference proteome</keyword>
<name>A0ABU8NFX7_9SPHI</name>